<dbReference type="Proteomes" id="UP000242329">
    <property type="component" value="Unassembled WGS sequence"/>
</dbReference>
<evidence type="ECO:0000256" key="5">
    <source>
        <dbReference type="ARBA" id="ARBA00023118"/>
    </source>
</evidence>
<evidence type="ECO:0000256" key="2">
    <source>
        <dbReference type="ARBA" id="ARBA00006896"/>
    </source>
</evidence>
<evidence type="ECO:0000256" key="1">
    <source>
        <dbReference type="ARBA" id="ARBA00003640"/>
    </source>
</evidence>
<accession>A0A1M5RL87</accession>
<organism evidence="7 8">
    <name type="scientific">Thermosyntropha lipolytica DSM 11003</name>
    <dbReference type="NCBI Taxonomy" id="1123382"/>
    <lineage>
        <taxon>Bacteria</taxon>
        <taxon>Bacillati</taxon>
        <taxon>Bacillota</taxon>
        <taxon>Clostridia</taxon>
        <taxon>Eubacteriales</taxon>
        <taxon>Syntrophomonadaceae</taxon>
        <taxon>Thermosyntropha</taxon>
    </lineage>
</organism>
<evidence type="ECO:0000256" key="4">
    <source>
        <dbReference type="ARBA" id="ARBA00022884"/>
    </source>
</evidence>
<keyword evidence="8" id="KW-1185">Reference proteome</keyword>
<gene>
    <name evidence="7" type="ORF">SAMN02745221_02056</name>
</gene>
<dbReference type="CDD" id="cd09647">
    <property type="entry name" value="Csm2_III-A"/>
    <property type="match status" value="1"/>
</dbReference>
<name>A0A1M5RL87_9FIRM</name>
<dbReference type="InterPro" id="IPR010149">
    <property type="entry name" value="CRISPR-assoc_prot_Csm2_III-A"/>
</dbReference>
<evidence type="ECO:0000313" key="7">
    <source>
        <dbReference type="EMBL" id="SHH26838.1"/>
    </source>
</evidence>
<reference evidence="8" key="1">
    <citation type="submission" date="2016-11" db="EMBL/GenBank/DDBJ databases">
        <authorList>
            <person name="Varghese N."/>
            <person name="Submissions S."/>
        </authorList>
    </citation>
    <scope>NUCLEOTIDE SEQUENCE [LARGE SCALE GENOMIC DNA]</scope>
    <source>
        <strain evidence="8">DSM 11003</strain>
    </source>
</reference>
<dbReference type="OrthoDB" id="1862673at2"/>
<keyword evidence="4" id="KW-0694">RNA-binding</keyword>
<dbReference type="Pfam" id="PF03750">
    <property type="entry name" value="Csm2_III-A"/>
    <property type="match status" value="1"/>
</dbReference>
<proteinExistence type="inferred from homology"/>
<comment type="function">
    <text evidence="1">This subunit may be involved in monitoring complementarity of crRNA and target RNA.</text>
</comment>
<dbReference type="STRING" id="1123382.SAMN02745221_02056"/>
<comment type="similarity">
    <text evidence="2">Belongs to the CRISPR-associated Csm2 family.</text>
</comment>
<dbReference type="RefSeq" id="WP_073093422.1">
    <property type="nucleotide sequence ID" value="NZ_FQWY01000051.1"/>
</dbReference>
<dbReference type="EMBL" id="FQWY01000051">
    <property type="protein sequence ID" value="SHH26838.1"/>
    <property type="molecule type" value="Genomic_DNA"/>
</dbReference>
<dbReference type="GO" id="GO:0051607">
    <property type="term" value="P:defense response to virus"/>
    <property type="evidence" value="ECO:0007669"/>
    <property type="project" value="UniProtKB-KW"/>
</dbReference>
<evidence type="ECO:0000256" key="3">
    <source>
        <dbReference type="ARBA" id="ARBA00016118"/>
    </source>
</evidence>
<sequence>MAQTAAKSQDLIERARSIVEDMKGNDGKLAITTSQIRKFLAGVNRLENKYRIFKNDYISQHGRKPDKLPAEMEQEIRFLEVKLIYQVGRENNNYKKEKLKQFYNHLAPDIKNIGNNPEKFEEFCRLMEAITAFHKYEGGGE</sequence>
<dbReference type="GO" id="GO:0003723">
    <property type="term" value="F:RNA binding"/>
    <property type="evidence" value="ECO:0007669"/>
    <property type="project" value="UniProtKB-KW"/>
</dbReference>
<keyword evidence="5" id="KW-0051">Antiviral defense</keyword>
<evidence type="ECO:0000256" key="6">
    <source>
        <dbReference type="ARBA" id="ARBA00031723"/>
    </source>
</evidence>
<dbReference type="NCBIfam" id="TIGR01870">
    <property type="entry name" value="cas_TM1810_Csm2"/>
    <property type="match status" value="1"/>
</dbReference>
<evidence type="ECO:0000313" key="8">
    <source>
        <dbReference type="Proteomes" id="UP000242329"/>
    </source>
</evidence>
<protein>
    <recommendedName>
        <fullName evidence="3">CRISPR system Cms protein Csm2</fullName>
    </recommendedName>
    <alternativeName>
        <fullName evidence="6">CRISPR type III A-associated protein Csm2</fullName>
    </alternativeName>
</protein>
<dbReference type="AlphaFoldDB" id="A0A1M5RL87"/>